<name>A0A2A9PC80_OPHUN</name>
<sequence>MTRVLFLTGLVAVVASGLQVGSAPAAGYAMVRRDQQADNYGSGSNNGETAVAKSGSANYGGYDSTEAVDGPGAGDIYQDSNVEEDNNTGENSANGGATNTYGNNADGANANYPAGAASPTTGVYGNTDAPVYISEGSTPSSGRVALALGVGAVALALGLS</sequence>
<evidence type="ECO:0000256" key="1">
    <source>
        <dbReference type="SAM" id="MobiDB-lite"/>
    </source>
</evidence>
<dbReference type="EMBL" id="LAZP02000275">
    <property type="protein sequence ID" value="PFH58611.1"/>
    <property type="molecule type" value="Genomic_DNA"/>
</dbReference>
<dbReference type="OrthoDB" id="4923341at2759"/>
<dbReference type="Proteomes" id="UP000037136">
    <property type="component" value="Unassembled WGS sequence"/>
</dbReference>
<evidence type="ECO:0000256" key="2">
    <source>
        <dbReference type="SAM" id="SignalP"/>
    </source>
</evidence>
<comment type="caution">
    <text evidence="3">The sequence shown here is derived from an EMBL/GenBank/DDBJ whole genome shotgun (WGS) entry which is preliminary data.</text>
</comment>
<keyword evidence="4" id="KW-1185">Reference proteome</keyword>
<feature type="region of interest" description="Disordered" evidence="1">
    <location>
        <begin position="62"/>
        <end position="102"/>
    </location>
</feature>
<feature type="compositionally biased region" description="Low complexity" evidence="1">
    <location>
        <begin position="91"/>
        <end position="102"/>
    </location>
</feature>
<feature type="chain" id="PRO_5012925150" evidence="2">
    <location>
        <begin position="18"/>
        <end position="160"/>
    </location>
</feature>
<feature type="signal peptide" evidence="2">
    <location>
        <begin position="1"/>
        <end position="17"/>
    </location>
</feature>
<organism evidence="3 4">
    <name type="scientific">Ophiocordyceps unilateralis</name>
    <name type="common">Zombie-ant fungus</name>
    <name type="synonym">Torrubia unilateralis</name>
    <dbReference type="NCBI Taxonomy" id="268505"/>
    <lineage>
        <taxon>Eukaryota</taxon>
        <taxon>Fungi</taxon>
        <taxon>Dikarya</taxon>
        <taxon>Ascomycota</taxon>
        <taxon>Pezizomycotina</taxon>
        <taxon>Sordariomycetes</taxon>
        <taxon>Hypocreomycetidae</taxon>
        <taxon>Hypocreales</taxon>
        <taxon>Ophiocordycipitaceae</taxon>
        <taxon>Ophiocordyceps</taxon>
    </lineage>
</organism>
<proteinExistence type="predicted"/>
<gene>
    <name evidence="3" type="ORF">XA68_13452</name>
</gene>
<evidence type="ECO:0000313" key="3">
    <source>
        <dbReference type="EMBL" id="PFH58611.1"/>
    </source>
</evidence>
<protein>
    <submittedName>
        <fullName evidence="3">Uncharacterized protein</fullName>
    </submittedName>
</protein>
<reference evidence="3 4" key="1">
    <citation type="journal article" date="2015" name="BMC Genomics">
        <title>Gene expression during zombie ant biting behavior reflects the complexity underlying fungal parasitic behavioral manipulation.</title>
        <authorList>
            <person name="de Bekker C."/>
            <person name="Ohm R.A."/>
            <person name="Loreto R.G."/>
            <person name="Sebastian A."/>
            <person name="Albert I."/>
            <person name="Merrow M."/>
            <person name="Brachmann A."/>
            <person name="Hughes D.P."/>
        </authorList>
    </citation>
    <scope>NUCLEOTIDE SEQUENCE [LARGE SCALE GENOMIC DNA]</scope>
    <source>
        <strain evidence="3 4">SC16a</strain>
    </source>
</reference>
<keyword evidence="2" id="KW-0732">Signal</keyword>
<accession>A0A2A9PC80</accession>
<reference evidence="3 4" key="2">
    <citation type="journal article" date="2017" name="Sci. Rep.">
        <title>Ant-infecting Ophiocordyceps genomes reveal a high diversity of potential behavioral manipulation genes and a possible major role for enterotoxins.</title>
        <authorList>
            <person name="de Bekker C."/>
            <person name="Ohm R.A."/>
            <person name="Evans H.C."/>
            <person name="Brachmann A."/>
            <person name="Hughes D.P."/>
        </authorList>
    </citation>
    <scope>NUCLEOTIDE SEQUENCE [LARGE SCALE GENOMIC DNA]</scope>
    <source>
        <strain evidence="3 4">SC16a</strain>
    </source>
</reference>
<dbReference type="AlphaFoldDB" id="A0A2A9PC80"/>
<evidence type="ECO:0000313" key="4">
    <source>
        <dbReference type="Proteomes" id="UP000037136"/>
    </source>
</evidence>